<evidence type="ECO:0000313" key="2">
    <source>
        <dbReference type="Proteomes" id="UP000027390"/>
    </source>
</evidence>
<protein>
    <submittedName>
        <fullName evidence="1">Uncharacterized protein</fullName>
    </submittedName>
</protein>
<sequence length="272" mass="28241">MTTRASASRLSVTQVPTANEHVANKQYVDQAIAAVLANDGITMGAIDGLEEALNTKVDKSLVDAKGDLVIGTANNSPGILSVGADRTFLTPKAANPTGLEWTTITASDISGLSDLLALRAPINNPTFTGTVSGITKAMVGLGNVDNTSDATKNSATATLTNKRITKRVHDQNAPGATPTLAWNSYDMIVLRGINAAITSLSSGITGTPTQGQPWLLRFKDDGTARALTWGASYRAIGVALPTTTTVGKTLYVGGFYNATDSLYDVLAVGQEA</sequence>
<proteinExistence type="predicted"/>
<reference evidence="1 2" key="1">
    <citation type="submission" date="2014-03" db="EMBL/GenBank/DDBJ databases">
        <authorList>
            <person name="Churilla B.M."/>
            <person name="Abrahim M.R."/>
            <person name="Burke K.A."/>
            <person name="Yu V.J."/>
            <person name="Adkins N.L."/>
            <person name="Cohen K.L."/>
            <person name="Colicchio M.A."/>
            <person name="Fasoranti T.O."/>
            <person name="Genkil J.S."/>
            <person name="Kramer Z.J."/>
            <person name="Prout A.K."/>
            <person name="Schafer C.E."/>
            <person name="Schwarz A.G."/>
            <person name="Tish M."/>
            <person name="Vispute N."/>
            <person name="Wilkes K.E."/>
            <person name="Williams C.R."/>
            <person name="Xiao X."/>
            <person name="Yoder B.A."/>
            <person name="Lapin J.S."/>
            <person name="Ott C.T."/>
            <person name="Walburn T.D."/>
            <person name="Bradley K.W."/>
            <person name="Clarke D.Q."/>
            <person name="Lewis M.F."/>
            <person name="Barker L.P."/>
            <person name="Bailey C."/>
            <person name="Asai D.J."/>
            <person name="Bowman C.A."/>
            <person name="Russell D.A."/>
            <person name="Pope W.H."/>
            <person name="Jacobs-Sera D."/>
            <person name="Hendrix R.W."/>
            <person name="Hatfull G.F."/>
        </authorList>
    </citation>
    <scope>NUCLEOTIDE SEQUENCE [LARGE SCALE GENOMIC DNA]</scope>
</reference>
<accession>A0A068CDT0</accession>
<name>A0A068CDT0_9CAUD</name>
<organism evidence="1 2">
    <name type="scientific">Mycobacterium phage Willis</name>
    <dbReference type="NCBI Taxonomy" id="1486404"/>
    <lineage>
        <taxon>Viruses</taxon>
        <taxon>Duplodnaviria</taxon>
        <taxon>Heunggongvirae</taxon>
        <taxon>Uroviricota</taxon>
        <taxon>Caudoviricetes</taxon>
        <taxon>Ceeclamvirinae</taxon>
        <taxon>Bixzunavirus</taxon>
        <taxon>Bixzunavirus Bxz1</taxon>
    </lineage>
</organism>
<gene>
    <name evidence="1" type="primary">117</name>
    <name evidence="1" type="ORF">PBI_WILLIS_117</name>
</gene>
<evidence type="ECO:0000313" key="1">
    <source>
        <dbReference type="EMBL" id="AID18193.1"/>
    </source>
</evidence>
<dbReference type="EMBL" id="KJ595575">
    <property type="protein sequence ID" value="AID18193.1"/>
    <property type="molecule type" value="Genomic_DNA"/>
</dbReference>
<dbReference type="Proteomes" id="UP000027390">
    <property type="component" value="Segment"/>
</dbReference>